<proteinExistence type="inferred from homology"/>
<dbReference type="PANTHER" id="PTHR31392">
    <property type="entry name" value="ALPHA-1,3-MANNOSYLTRANSFERASE MNN1-RELATED"/>
    <property type="match status" value="1"/>
</dbReference>
<accession>A0A423X3P2</accession>
<feature type="region of interest" description="Disordered" evidence="10">
    <location>
        <begin position="1"/>
        <end position="74"/>
    </location>
</feature>
<dbReference type="Proteomes" id="UP000283895">
    <property type="component" value="Unassembled WGS sequence"/>
</dbReference>
<evidence type="ECO:0000256" key="4">
    <source>
        <dbReference type="ARBA" id="ARBA00022679"/>
    </source>
</evidence>
<evidence type="ECO:0000256" key="10">
    <source>
        <dbReference type="SAM" id="MobiDB-lite"/>
    </source>
</evidence>
<evidence type="ECO:0008006" key="13">
    <source>
        <dbReference type="Google" id="ProtNLM"/>
    </source>
</evidence>
<protein>
    <recommendedName>
        <fullName evidence="13">Alpha-1,3-mannosyltransferase</fullName>
    </recommendedName>
</protein>
<keyword evidence="7" id="KW-1133">Transmembrane helix</keyword>
<dbReference type="GO" id="GO:0006493">
    <property type="term" value="P:protein O-linked glycosylation"/>
    <property type="evidence" value="ECO:0007669"/>
    <property type="project" value="TreeGrafter"/>
</dbReference>
<sequence>MGHNAKPEETHAIKTGGNSGGGLDAAHPALSPQSSGQKPIKAHGNTESNKGPKKAASGQGKKTAESPAAPRPGFDEALRRITNLLPSDLEIRGLLQPIESTGEERLREFGIRARRYKKYFEAWEDLHLVPDPEGGTYIRDDVIQYIQDQHRNKPSEDGHNDLAEALHTYEGFRELLVELSELLYPYTAPYFPDHMTLHSHLKKGGRGIVLTAGNDQVAYLLTQIPILRRLGCHLPIEVMYVGDGDLNRDSRQDLEELPGVVTRDLGVMVRAVGWHVASWAAKPFAILLSSFREVVFIDADSFFFVNPEVLFDDPGYVRTGTLFFRDRLIMPETKREWLQSMLPQPVSRNVKQSRLWVGDSGHQQESGVIVVDKYRHFMALLFTTRMNGADRDGNEEEGRVGVYDMVYVLHLIPFHMLIRDAGDKETFWLGWELVGDTDYVFHQGDAGTLGVIQAHADIQEGQPELPSWATPDNTTEAGMELQAAGGGGGAPMPSQRMCSPQLLHLDLEGKPLWFNGGLVRNKFLDRRDWTFEVFESYLIEPRDVREPGAWVLGEGNICCLTTDYRLKGDLTAAHRELLGEMIKHARKAGIAH</sequence>
<keyword evidence="3" id="KW-0328">Glycosyltransferase</keyword>
<keyword evidence="4" id="KW-0808">Transferase</keyword>
<keyword evidence="8" id="KW-0472">Membrane</keyword>
<dbReference type="GO" id="GO:0016020">
    <property type="term" value="C:membrane"/>
    <property type="evidence" value="ECO:0007669"/>
    <property type="project" value="UniProtKB-SubCell"/>
</dbReference>
<evidence type="ECO:0000256" key="6">
    <source>
        <dbReference type="ARBA" id="ARBA00022968"/>
    </source>
</evidence>
<name>A0A423X3P2_9PEZI</name>
<dbReference type="InterPro" id="IPR029044">
    <property type="entry name" value="Nucleotide-diphossugar_trans"/>
</dbReference>
<keyword evidence="6" id="KW-0735">Signal-anchor</keyword>
<dbReference type="Pfam" id="PF11051">
    <property type="entry name" value="Mannosyl_trans3"/>
    <property type="match status" value="1"/>
</dbReference>
<dbReference type="SUPFAM" id="SSF53448">
    <property type="entry name" value="Nucleotide-diphospho-sugar transferases"/>
    <property type="match status" value="1"/>
</dbReference>
<feature type="compositionally biased region" description="Basic and acidic residues" evidence="10">
    <location>
        <begin position="1"/>
        <end position="12"/>
    </location>
</feature>
<keyword evidence="5" id="KW-0812">Transmembrane</keyword>
<gene>
    <name evidence="11" type="ORF">VMCG_02137</name>
</gene>
<dbReference type="EMBL" id="LKEA01000003">
    <property type="protein sequence ID" value="ROW10524.1"/>
    <property type="molecule type" value="Genomic_DNA"/>
</dbReference>
<reference evidence="11 12" key="1">
    <citation type="submission" date="2015-09" db="EMBL/GenBank/DDBJ databases">
        <title>Host preference determinants of Valsa canker pathogens revealed by comparative genomics.</title>
        <authorList>
            <person name="Yin Z."/>
            <person name="Huang L."/>
        </authorList>
    </citation>
    <scope>NUCLEOTIDE SEQUENCE [LARGE SCALE GENOMIC DNA]</scope>
    <source>
        <strain evidence="11 12">03-1</strain>
    </source>
</reference>
<dbReference type="PANTHER" id="PTHR31392:SF1">
    <property type="entry name" value="ALPHA-1,3-MANNOSYLTRANSFERASE MNN1-RELATED"/>
    <property type="match status" value="1"/>
</dbReference>
<evidence type="ECO:0000256" key="7">
    <source>
        <dbReference type="ARBA" id="ARBA00022989"/>
    </source>
</evidence>
<comment type="subcellular location">
    <subcellularLocation>
        <location evidence="1">Membrane</location>
        <topology evidence="1">Single-pass type II membrane protein</topology>
    </subcellularLocation>
</comment>
<comment type="caution">
    <text evidence="11">The sequence shown here is derived from an EMBL/GenBank/DDBJ whole genome shotgun (WGS) entry which is preliminary data.</text>
</comment>
<evidence type="ECO:0000256" key="5">
    <source>
        <dbReference type="ARBA" id="ARBA00022692"/>
    </source>
</evidence>
<dbReference type="GO" id="GO:0000033">
    <property type="term" value="F:alpha-1,3-mannosyltransferase activity"/>
    <property type="evidence" value="ECO:0007669"/>
    <property type="project" value="TreeGrafter"/>
</dbReference>
<keyword evidence="9" id="KW-0325">Glycoprotein</keyword>
<dbReference type="GO" id="GO:0005794">
    <property type="term" value="C:Golgi apparatus"/>
    <property type="evidence" value="ECO:0007669"/>
    <property type="project" value="TreeGrafter"/>
</dbReference>
<evidence type="ECO:0000256" key="1">
    <source>
        <dbReference type="ARBA" id="ARBA00004606"/>
    </source>
</evidence>
<dbReference type="InterPro" id="IPR022751">
    <property type="entry name" value="Alpha_mannosyltransferase"/>
</dbReference>
<evidence type="ECO:0000313" key="12">
    <source>
        <dbReference type="Proteomes" id="UP000283895"/>
    </source>
</evidence>
<organism evidence="11 12">
    <name type="scientific">Cytospora schulzeri</name>
    <dbReference type="NCBI Taxonomy" id="448051"/>
    <lineage>
        <taxon>Eukaryota</taxon>
        <taxon>Fungi</taxon>
        <taxon>Dikarya</taxon>
        <taxon>Ascomycota</taxon>
        <taxon>Pezizomycotina</taxon>
        <taxon>Sordariomycetes</taxon>
        <taxon>Sordariomycetidae</taxon>
        <taxon>Diaporthales</taxon>
        <taxon>Cytosporaceae</taxon>
        <taxon>Cytospora</taxon>
    </lineage>
</organism>
<dbReference type="OrthoDB" id="430354at2759"/>
<dbReference type="STRING" id="356882.A0A423X3P2"/>
<dbReference type="AlphaFoldDB" id="A0A423X3P2"/>
<evidence type="ECO:0000313" key="11">
    <source>
        <dbReference type="EMBL" id="ROW10524.1"/>
    </source>
</evidence>
<keyword evidence="12" id="KW-1185">Reference proteome</keyword>
<evidence type="ECO:0000256" key="8">
    <source>
        <dbReference type="ARBA" id="ARBA00023136"/>
    </source>
</evidence>
<evidence type="ECO:0000256" key="3">
    <source>
        <dbReference type="ARBA" id="ARBA00022676"/>
    </source>
</evidence>
<comment type="similarity">
    <text evidence="2">Belongs to the MNN1/MNT family.</text>
</comment>
<evidence type="ECO:0000256" key="2">
    <source>
        <dbReference type="ARBA" id="ARBA00009105"/>
    </source>
</evidence>
<evidence type="ECO:0000256" key="9">
    <source>
        <dbReference type="ARBA" id="ARBA00023180"/>
    </source>
</evidence>